<organism evidence="2 3">
    <name type="scientific">Halomonas tibetensis</name>
    <dbReference type="NCBI Taxonomy" id="2259590"/>
    <lineage>
        <taxon>Bacteria</taxon>
        <taxon>Pseudomonadati</taxon>
        <taxon>Pseudomonadota</taxon>
        <taxon>Gammaproteobacteria</taxon>
        <taxon>Oceanospirillales</taxon>
        <taxon>Halomonadaceae</taxon>
        <taxon>Halomonas</taxon>
    </lineage>
</organism>
<proteinExistence type="predicted"/>
<sequence length="251" mass="28232">MAIIDTKTLADRLAGSDSFIRTKNGEVKGLAVTTRDNPEAPEIIVVGKGPQIEARAELFLKSETTVPLYIKQGTNAWAYRSEYRATYFSRDPAVIEQYRRHRSLEDLAGILFLAEEDDLDAPVGAGCWSVDPQVRKAVEDAAVQRVITYLEQQTPQFKIQVRQKDNCGYDLLATRNDKALRIEVKGTAGTAAAFWLTRNERAGSVHPDWRLALVPNALADKPNEPEFFTALEMESAFELEPYKWRATLKTR</sequence>
<protein>
    <submittedName>
        <fullName evidence="2">DUF3883 domain-containing protein</fullName>
    </submittedName>
</protein>
<feature type="domain" description="Protein NO VEIN C-terminal" evidence="1">
    <location>
        <begin position="139"/>
        <end position="222"/>
    </location>
</feature>
<evidence type="ECO:0000259" key="1">
    <source>
        <dbReference type="Pfam" id="PF13020"/>
    </source>
</evidence>
<evidence type="ECO:0000313" key="2">
    <source>
        <dbReference type="EMBL" id="MFC2992975.1"/>
    </source>
</evidence>
<dbReference type="EMBL" id="JBHRSQ010000017">
    <property type="protein sequence ID" value="MFC2992975.1"/>
    <property type="molecule type" value="Genomic_DNA"/>
</dbReference>
<dbReference type="RefSeq" id="WP_379760168.1">
    <property type="nucleotide sequence ID" value="NZ_JBHRSQ010000017.1"/>
</dbReference>
<reference evidence="3" key="1">
    <citation type="journal article" date="2019" name="Int. J. Syst. Evol. Microbiol.">
        <title>The Global Catalogue of Microorganisms (GCM) 10K type strain sequencing project: providing services to taxonomists for standard genome sequencing and annotation.</title>
        <authorList>
            <consortium name="The Broad Institute Genomics Platform"/>
            <consortium name="The Broad Institute Genome Sequencing Center for Infectious Disease"/>
            <person name="Wu L."/>
            <person name="Ma J."/>
        </authorList>
    </citation>
    <scope>NUCLEOTIDE SEQUENCE [LARGE SCALE GENOMIC DNA]</scope>
    <source>
        <strain evidence="3">KCTC 52660</strain>
    </source>
</reference>
<accession>A0ABV7B9Q8</accession>
<comment type="caution">
    <text evidence="2">The sequence shown here is derived from an EMBL/GenBank/DDBJ whole genome shotgun (WGS) entry which is preliminary data.</text>
</comment>
<dbReference type="InterPro" id="IPR024975">
    <property type="entry name" value="NOV_C"/>
</dbReference>
<keyword evidence="3" id="KW-1185">Reference proteome</keyword>
<gene>
    <name evidence="2" type="ORF">ACFODV_13115</name>
</gene>
<dbReference type="Pfam" id="PF13020">
    <property type="entry name" value="NOV_C"/>
    <property type="match status" value="1"/>
</dbReference>
<evidence type="ECO:0000313" key="3">
    <source>
        <dbReference type="Proteomes" id="UP001595386"/>
    </source>
</evidence>
<dbReference type="Proteomes" id="UP001595386">
    <property type="component" value="Unassembled WGS sequence"/>
</dbReference>
<name>A0ABV7B9Q8_9GAMM</name>